<organism evidence="2 3">
    <name type="scientific">Puccinia graminis f. sp. tritici</name>
    <dbReference type="NCBI Taxonomy" id="56615"/>
    <lineage>
        <taxon>Eukaryota</taxon>
        <taxon>Fungi</taxon>
        <taxon>Dikarya</taxon>
        <taxon>Basidiomycota</taxon>
        <taxon>Pucciniomycotina</taxon>
        <taxon>Pucciniomycetes</taxon>
        <taxon>Pucciniales</taxon>
        <taxon>Pucciniaceae</taxon>
        <taxon>Puccinia</taxon>
    </lineage>
</organism>
<dbReference type="OrthoDB" id="2507855at2759"/>
<protein>
    <submittedName>
        <fullName evidence="2">Uncharacterized protein</fullName>
    </submittedName>
</protein>
<feature type="compositionally biased region" description="Low complexity" evidence="1">
    <location>
        <begin position="119"/>
        <end position="134"/>
    </location>
</feature>
<feature type="compositionally biased region" description="Polar residues" evidence="1">
    <location>
        <begin position="1747"/>
        <end position="1765"/>
    </location>
</feature>
<feature type="compositionally biased region" description="Low complexity" evidence="1">
    <location>
        <begin position="284"/>
        <end position="298"/>
    </location>
</feature>
<gene>
    <name evidence="2" type="ORF">PGT21_023629</name>
</gene>
<feature type="compositionally biased region" description="Basic residues" evidence="1">
    <location>
        <begin position="1042"/>
        <end position="1052"/>
    </location>
</feature>
<feature type="region of interest" description="Disordered" evidence="1">
    <location>
        <begin position="1107"/>
        <end position="1204"/>
    </location>
</feature>
<feature type="compositionally biased region" description="Acidic residues" evidence="1">
    <location>
        <begin position="270"/>
        <end position="280"/>
    </location>
</feature>
<dbReference type="Proteomes" id="UP000324748">
    <property type="component" value="Unassembled WGS sequence"/>
</dbReference>
<feature type="region of interest" description="Disordered" evidence="1">
    <location>
        <begin position="1736"/>
        <end position="1766"/>
    </location>
</feature>
<feature type="compositionally biased region" description="Low complexity" evidence="1">
    <location>
        <begin position="245"/>
        <end position="264"/>
    </location>
</feature>
<feature type="region of interest" description="Disordered" evidence="1">
    <location>
        <begin position="710"/>
        <end position="736"/>
    </location>
</feature>
<sequence>MDRPKLFPGVLLKSDANHAPFAQPSPPPRRNPNHRSASNQSQRPGRPSLNQQNSSSVQQLISPPIVRPPPPLPQWLQQQQLKKRKLRQPQPEEAVPPKPTTAVSRKPRSRIPFQWRLPSSSASSAGGSTSNQASLPNLSSEQVLPDDTSQPYPGPNNPSQKVPHKKSSIFHSLVRSHSISSNVSASSTSAASYLTANRPQAAPRSLANHSDSIASRSSSSGSAILKSICSDESIETHPRPTCTTSSPPAGSHPSSSSSSLHPSLNCPTDSEFESLSDDHEEVLSSHSHLTSLAAARATVRTPSPGPFISNSSTHSLGSVSQSRVSEASCPPISSPPPQCPLPPSPSDTTHDTLSQPFSELPFACPSPNMPSHRVTNRQGRPKLAQAPPLPRSRTPSLVIRPKFASSQHNLDLTTHSTSSKCSSDAHHPHNNAPDHVDLQDRPISGPPKSEMMRGLGWGRAPIDPPRLISPSPSLVQNPSLSDLSINRPLQDAIIADYLLAPHSSNEPPQPSQLSSPQETPLLNRTKTFKDRFTLASTAPLRLSKRQHVRHQSTASGTGRSIASSLFGALSPTSNRHTVMDPEDEKRKVEFKRMISYPVLNHCTSGDHDASNADDLKNYQSEPELDGYNVSIEAAMRSLEGIKPPEIDSITKPAGSTKFTSNELEDRPISWTFEDKPDLSDFEASREFSFTGAKSDAWTQKLKRRVSVNRLMIKSRNNQASSPSPVSRSKNSPDSGFRQYKVAQKQLRNKASARLRPLIRKVSSVSGRQRAWTAESESRVAFEAHKLDRTGEENEEEELLALGRTPTRRANPERLINFKAESRLRAIRSSISRGHTPRSASSPTVSLITPQQNKPFLRSSQSIREKRKIFERPINPSSDSIPRYSCSAHSSLAVSIASSSHSTSMGTLSSTSAVDRRSSVPSERRHSKRKPTPAEIKLRDETQSVKALVDKFETQHHHNSLGRSIESDSQRKRARDSSKAGRSSGTGVIRTSLLSLWSGDRSSLGSKRVVSRRVSRQLVIDQRRKASGRSSTESAFRGEAARPIRKLKKKPKKIFRDNGSSSSSFGCAFDEEDEYTFELEDPHVDMSLPVELPGASDSNNRHLSMLLPKSSIQQKRSTWSVNNSSPRRSVENKLKPPEDQNLKNLKSHSTSSNASRSDCNSSEIDNQDRLDSAPKSLNEQPSLDCVDSNQDRAYSPLSSDQAHKAPTVLEPQTVWMGDGSQRKILVAGGCLHVAKKIPFPSFEDDVEFTQNLNLEQRPLSTEPLSSEVVSQPSAQSTQTNQISTFLRTRQFEDELEEDEGEEVSPRNGSTRMTSLGQNQERGMLSPVGMASLQDSPTLGRGRRSWQRPMLHGCSKSSRSSSAGRPHSTPGLLLVAASDVGEKDETCSSYSGASSSHEIQQMYLGVQRCEGLGNKMFGSSISIPQHLQDSPVGRRATSAIISSSTARLLPISPTGSCPSPSTSHLPSSESPQTTIPAHGIPDRLQPSSPPALTSTRSSMLKCERLIQFKEDNLTEMTDPLDLGNETPQDHDPKHDQRRLSSAPTKNPNTPTIDLEDLVVDEVTAKALRHEIARLERVRIKWMKLCLEVEDVLRKSRERWPDQDRSIKVLKDFVSPTTRSSIDTFLEKSRRLYKQTSGKAFTASQADHFGSANKVHDLTPPPKHPFGRQSIVSVSAGNLPPRTRGRDSVNSRESFMTPSKPKGANRSQAQKGFPILITLPVPSAFVSPERFRGCVKVPRSEQGPRVLKISNRSCRSGPRQPTLSNRLGSPSIKLMNARDQRGRMMSGTSSGNVSISSNGKIILGERSVNQLPDRSAQAAGEKKSASFSPKPSGNNTPMSGRTVGSLGRASRPSTGKWGSENEGPLWMSASVRETRKPWRRSVLNQEILPREPRLSLADSATGSIGSAPEEVGVLVAAGEQPHEFSSGFHVSGSLRLKHRRRLNQIRNE</sequence>
<feature type="region of interest" description="Disordered" evidence="1">
    <location>
        <begin position="1020"/>
        <end position="1066"/>
    </location>
</feature>
<evidence type="ECO:0000256" key="1">
    <source>
        <dbReference type="SAM" id="MobiDB-lite"/>
    </source>
</evidence>
<feature type="region of interest" description="Disordered" evidence="1">
    <location>
        <begin position="1"/>
        <end position="445"/>
    </location>
</feature>
<feature type="compositionally biased region" description="Basic and acidic residues" evidence="1">
    <location>
        <begin position="1127"/>
        <end position="1140"/>
    </location>
</feature>
<name>A0A5B0LLZ9_PUCGR</name>
<feature type="compositionally biased region" description="Basic and acidic residues" evidence="1">
    <location>
        <begin position="964"/>
        <end position="978"/>
    </location>
</feature>
<accession>A0A5B0LLZ9</accession>
<feature type="compositionally biased region" description="Low complexity" evidence="1">
    <location>
        <begin position="171"/>
        <end position="197"/>
    </location>
</feature>
<feature type="compositionally biased region" description="Low complexity" evidence="1">
    <location>
        <begin position="503"/>
        <end position="520"/>
    </location>
</feature>
<feature type="compositionally biased region" description="Polar residues" evidence="1">
    <location>
        <begin position="308"/>
        <end position="325"/>
    </location>
</feature>
<feature type="compositionally biased region" description="Low complexity" evidence="1">
    <location>
        <begin position="1148"/>
        <end position="1161"/>
    </location>
</feature>
<feature type="compositionally biased region" description="Polar residues" evidence="1">
    <location>
        <begin position="1174"/>
        <end position="1199"/>
    </location>
</feature>
<feature type="region of interest" description="Disordered" evidence="1">
    <location>
        <begin position="1260"/>
        <end position="1368"/>
    </location>
</feature>
<evidence type="ECO:0000313" key="3">
    <source>
        <dbReference type="Proteomes" id="UP000324748"/>
    </source>
</evidence>
<feature type="compositionally biased region" description="Pro residues" evidence="1">
    <location>
        <begin position="332"/>
        <end position="345"/>
    </location>
</feature>
<feature type="compositionally biased region" description="Polar residues" evidence="1">
    <location>
        <begin position="1260"/>
        <end position="1286"/>
    </location>
</feature>
<dbReference type="EMBL" id="VSWC01000197">
    <property type="protein sequence ID" value="KAA1065066.1"/>
    <property type="molecule type" value="Genomic_DNA"/>
</dbReference>
<evidence type="ECO:0000313" key="2">
    <source>
        <dbReference type="EMBL" id="KAA1065066.1"/>
    </source>
</evidence>
<feature type="compositionally biased region" description="Polar residues" evidence="1">
    <location>
        <begin position="1822"/>
        <end position="1836"/>
    </location>
</feature>
<feature type="compositionally biased region" description="Low complexity" evidence="1">
    <location>
        <begin position="720"/>
        <end position="732"/>
    </location>
</feature>
<feature type="compositionally biased region" description="Acidic residues" evidence="1">
    <location>
        <begin position="1292"/>
        <end position="1301"/>
    </location>
</feature>
<comment type="caution">
    <text evidence="2">The sequence shown here is derived from an EMBL/GenBank/DDBJ whole genome shotgun (WGS) entry which is preliminary data.</text>
</comment>
<feature type="compositionally biased region" description="Low complexity" evidence="1">
    <location>
        <begin position="48"/>
        <end position="60"/>
    </location>
</feature>
<feature type="compositionally biased region" description="Basic and acidic residues" evidence="1">
    <location>
        <begin position="423"/>
        <end position="440"/>
    </location>
</feature>
<feature type="compositionally biased region" description="Polar residues" evidence="1">
    <location>
        <begin position="1537"/>
        <end position="1549"/>
    </location>
</feature>
<keyword evidence="3" id="KW-1185">Reference proteome</keyword>
<feature type="region of interest" description="Disordered" evidence="1">
    <location>
        <begin position="501"/>
        <end position="520"/>
    </location>
</feature>
<feature type="region of interest" description="Disordered" evidence="1">
    <location>
        <begin position="898"/>
        <end position="985"/>
    </location>
</feature>
<feature type="compositionally biased region" description="Low complexity" evidence="1">
    <location>
        <begin position="207"/>
        <end position="230"/>
    </location>
</feature>
<feature type="compositionally biased region" description="Basic and acidic residues" evidence="1">
    <location>
        <begin position="913"/>
        <end position="923"/>
    </location>
</feature>
<feature type="region of interest" description="Disordered" evidence="1">
    <location>
        <begin position="1806"/>
        <end position="1860"/>
    </location>
</feature>
<feature type="region of interest" description="Disordered" evidence="1">
    <location>
        <begin position="1514"/>
        <end position="1549"/>
    </location>
</feature>
<feature type="compositionally biased region" description="Polar residues" evidence="1">
    <location>
        <begin position="1109"/>
        <end position="1126"/>
    </location>
</feature>
<feature type="compositionally biased region" description="Low complexity" evidence="1">
    <location>
        <begin position="898"/>
        <end position="912"/>
    </location>
</feature>
<proteinExistence type="predicted"/>
<feature type="compositionally biased region" description="Polar residues" evidence="1">
    <location>
        <begin position="135"/>
        <end position="151"/>
    </location>
</feature>
<feature type="compositionally biased region" description="Low complexity" evidence="1">
    <location>
        <begin position="1445"/>
        <end position="1469"/>
    </location>
</feature>
<feature type="compositionally biased region" description="Basic and acidic residues" evidence="1">
    <location>
        <begin position="935"/>
        <end position="955"/>
    </location>
</feature>
<feature type="compositionally biased region" description="Polar residues" evidence="1">
    <location>
        <begin position="404"/>
        <end position="422"/>
    </location>
</feature>
<feature type="region of interest" description="Disordered" evidence="1">
    <location>
        <begin position="1445"/>
        <end position="1494"/>
    </location>
</feature>
<reference evidence="2 3" key="1">
    <citation type="submission" date="2019-05" db="EMBL/GenBank/DDBJ databases">
        <title>Emergence of the Ug99 lineage of the wheat stem rust pathogen through somatic hybridization.</title>
        <authorList>
            <person name="Li F."/>
            <person name="Upadhyaya N.M."/>
            <person name="Sperschneider J."/>
            <person name="Matny O."/>
            <person name="Nguyen-Phuc H."/>
            <person name="Mago R."/>
            <person name="Raley C."/>
            <person name="Miller M.E."/>
            <person name="Silverstein K.A.T."/>
            <person name="Henningsen E."/>
            <person name="Hirsch C.D."/>
            <person name="Visser B."/>
            <person name="Pretorius Z.A."/>
            <person name="Steffenson B.J."/>
            <person name="Schwessinger B."/>
            <person name="Dodds P.N."/>
            <person name="Figueroa M."/>
        </authorList>
    </citation>
    <scope>NUCLEOTIDE SEQUENCE [LARGE SCALE GENOMIC DNA]</scope>
    <source>
        <strain evidence="2">21-0</strain>
    </source>
</reference>
<feature type="region of interest" description="Disordered" evidence="1">
    <location>
        <begin position="830"/>
        <end position="857"/>
    </location>
</feature>
<feature type="compositionally biased region" description="Polar residues" evidence="1">
    <location>
        <begin position="837"/>
        <end position="857"/>
    </location>
</feature>
<feature type="compositionally biased region" description="Polar residues" evidence="1">
    <location>
        <begin position="1305"/>
        <end position="1319"/>
    </location>
</feature>
<feature type="region of interest" description="Disordered" evidence="1">
    <location>
        <begin position="1672"/>
        <end position="1705"/>
    </location>
</feature>
<feature type="compositionally biased region" description="Basic and acidic residues" evidence="1">
    <location>
        <begin position="1525"/>
        <end position="1536"/>
    </location>
</feature>